<reference evidence="4" key="1">
    <citation type="submission" date="2021-01" db="EMBL/GenBank/DDBJ databases">
        <title>Caligus Genome Assembly.</title>
        <authorList>
            <person name="Gallardo-Escarate C."/>
        </authorList>
    </citation>
    <scope>NUCLEOTIDE SEQUENCE [LARGE SCALE GENOMIC DNA]</scope>
</reference>
<gene>
    <name evidence="3" type="ORF">FKW44_024349</name>
    <name evidence="2" type="ORF">FKW44_024793</name>
</gene>
<name>A0A7T8JTJ4_CALRO</name>
<sequence length="56" mass="5980">MNCRGTNWQIREKVEVTDHTAGSAPVLASSRLEGQPEEVRISSASSSAPHAMVQTA</sequence>
<proteinExistence type="predicted"/>
<organism evidence="2 4">
    <name type="scientific">Caligus rogercresseyi</name>
    <name type="common">Sea louse</name>
    <dbReference type="NCBI Taxonomy" id="217165"/>
    <lineage>
        <taxon>Eukaryota</taxon>
        <taxon>Metazoa</taxon>
        <taxon>Ecdysozoa</taxon>
        <taxon>Arthropoda</taxon>
        <taxon>Crustacea</taxon>
        <taxon>Multicrustacea</taxon>
        <taxon>Hexanauplia</taxon>
        <taxon>Copepoda</taxon>
        <taxon>Siphonostomatoida</taxon>
        <taxon>Caligidae</taxon>
        <taxon>Caligus</taxon>
    </lineage>
</organism>
<evidence type="ECO:0000313" key="4">
    <source>
        <dbReference type="Proteomes" id="UP000595437"/>
    </source>
</evidence>
<dbReference type="Proteomes" id="UP000595437">
    <property type="component" value="Chromosome 20"/>
</dbReference>
<accession>A0A7T8JTJ4</accession>
<evidence type="ECO:0000256" key="1">
    <source>
        <dbReference type="SAM" id="MobiDB-lite"/>
    </source>
</evidence>
<protein>
    <submittedName>
        <fullName evidence="2">Uncharacterized protein</fullName>
    </submittedName>
</protein>
<evidence type="ECO:0000313" key="2">
    <source>
        <dbReference type="EMBL" id="QQP32470.1"/>
    </source>
</evidence>
<dbReference type="EMBL" id="CP045908">
    <property type="protein sequence ID" value="QQP33098.1"/>
    <property type="molecule type" value="Genomic_DNA"/>
</dbReference>
<reference evidence="2" key="2">
    <citation type="journal article" name="Sci. Data">
        <title>Chromosome-scale genome assembly of the sea louse Caligus rogercresseyi by SMRT sequencing and Hi-C analysis.</title>
        <authorList>
            <person name="Gallardo-Escarate C."/>
            <person name="Valenzuela-Munoz V."/>
            <person name="Nunez-Acuna G."/>
            <person name="Valenzuela-Miranda D."/>
            <person name="Goncalves A.T."/>
            <person name="Escobar-Sepulveda H."/>
            <person name="Liachko I."/>
            <person name="Nelson B."/>
            <person name="Roberts S."/>
            <person name="Warren W."/>
        </authorList>
    </citation>
    <scope>NUCLEOTIDE SEQUENCE</scope>
    <source>
        <tissue evidence="2">Whole tissue</tissue>
    </source>
</reference>
<feature type="region of interest" description="Disordered" evidence="1">
    <location>
        <begin position="14"/>
        <end position="56"/>
    </location>
</feature>
<evidence type="ECO:0000313" key="3">
    <source>
        <dbReference type="EMBL" id="QQP33098.1"/>
    </source>
</evidence>
<keyword evidence="4" id="KW-1185">Reference proteome</keyword>
<feature type="compositionally biased region" description="Polar residues" evidence="1">
    <location>
        <begin position="42"/>
        <end position="56"/>
    </location>
</feature>
<dbReference type="EMBL" id="CP045909">
    <property type="protein sequence ID" value="QQP32470.1"/>
    <property type="molecule type" value="Genomic_DNA"/>
</dbReference>
<dbReference type="AlphaFoldDB" id="A0A7T8JTJ4"/>
<dbReference type="Proteomes" id="UP000595437">
    <property type="component" value="Chromosome 19"/>
</dbReference>